<proteinExistence type="inferred from homology"/>
<dbReference type="GO" id="GO:0016787">
    <property type="term" value="F:hydrolase activity"/>
    <property type="evidence" value="ECO:0007669"/>
    <property type="project" value="UniProtKB-KW"/>
</dbReference>
<evidence type="ECO:0000256" key="3">
    <source>
        <dbReference type="ARBA" id="ARBA00023065"/>
    </source>
</evidence>
<evidence type="ECO:0000256" key="4">
    <source>
        <dbReference type="SAM" id="MobiDB-lite"/>
    </source>
</evidence>
<dbReference type="EMBL" id="JADNRY010000003">
    <property type="protein sequence ID" value="KAF9077648.1"/>
    <property type="molecule type" value="Genomic_DNA"/>
</dbReference>
<feature type="domain" description="ATPase F1/V1/A1 complex alpha/beta subunit nucleotide-binding" evidence="5">
    <location>
        <begin position="97"/>
        <end position="225"/>
    </location>
</feature>
<feature type="domain" description="ATP synthase A/B type C-terminal" evidence="6">
    <location>
        <begin position="253"/>
        <end position="342"/>
    </location>
</feature>
<keyword evidence="8" id="KW-1185">Reference proteome</keyword>
<keyword evidence="7" id="KW-0378">Hydrolase</keyword>
<dbReference type="GO" id="GO:0005524">
    <property type="term" value="F:ATP binding"/>
    <property type="evidence" value="ECO:0007669"/>
    <property type="project" value="InterPro"/>
</dbReference>
<comment type="similarity">
    <text evidence="1">Belongs to the ATPase alpha/beta chains family.</text>
</comment>
<accession>A0A9P5Q8T1</accession>
<gene>
    <name evidence="7" type="ORF">BDP27DRAFT_1311407</name>
</gene>
<dbReference type="GO" id="GO:0007035">
    <property type="term" value="P:vacuolar acidification"/>
    <property type="evidence" value="ECO:0007669"/>
    <property type="project" value="TreeGrafter"/>
</dbReference>
<dbReference type="SUPFAM" id="SSF52540">
    <property type="entry name" value="P-loop containing nucleoside triphosphate hydrolases"/>
    <property type="match status" value="1"/>
</dbReference>
<evidence type="ECO:0000259" key="6">
    <source>
        <dbReference type="Pfam" id="PF22919"/>
    </source>
</evidence>
<dbReference type="InterPro" id="IPR055190">
    <property type="entry name" value="ATP-synt_VA_C"/>
</dbReference>
<dbReference type="InterPro" id="IPR000194">
    <property type="entry name" value="ATPase_F1/V1/A1_a/bsu_nucl-bd"/>
</dbReference>
<organism evidence="7 8">
    <name type="scientific">Rhodocollybia butyracea</name>
    <dbReference type="NCBI Taxonomy" id="206335"/>
    <lineage>
        <taxon>Eukaryota</taxon>
        <taxon>Fungi</taxon>
        <taxon>Dikarya</taxon>
        <taxon>Basidiomycota</taxon>
        <taxon>Agaricomycotina</taxon>
        <taxon>Agaricomycetes</taxon>
        <taxon>Agaricomycetidae</taxon>
        <taxon>Agaricales</taxon>
        <taxon>Marasmiineae</taxon>
        <taxon>Omphalotaceae</taxon>
        <taxon>Rhodocollybia</taxon>
    </lineage>
</organism>
<evidence type="ECO:0000256" key="2">
    <source>
        <dbReference type="ARBA" id="ARBA00022448"/>
    </source>
</evidence>
<dbReference type="Proteomes" id="UP000772434">
    <property type="component" value="Unassembled WGS sequence"/>
</dbReference>
<dbReference type="GO" id="GO:0046961">
    <property type="term" value="F:proton-transporting ATPase activity, rotational mechanism"/>
    <property type="evidence" value="ECO:0007669"/>
    <property type="project" value="TreeGrafter"/>
</dbReference>
<feature type="region of interest" description="Disordered" evidence="4">
    <location>
        <begin position="347"/>
        <end position="367"/>
    </location>
</feature>
<dbReference type="Pfam" id="PF00006">
    <property type="entry name" value="ATP-synt_ab"/>
    <property type="match status" value="1"/>
</dbReference>
<comment type="caution">
    <text evidence="7">The sequence shown here is derived from an EMBL/GenBank/DDBJ whole genome shotgun (WGS) entry which is preliminary data.</text>
</comment>
<sequence>MAAFAAAVRLMFAKDYRTVSAFNGRALEVQGKKAIVQVFEGTSGADVKATYVEFIGSSMKLPIAEAMLGFAEDYLDISSAITSFLRTFLSLTLICRLDTMDSIARGQKIPIFLLPIAAQTVRQSGLVKRPTKDVHDGHEDNFSVVFAAMGVNMETSRFFKEDLESNGSLDRVTVFLNLTNDPTIERITTPQLALTTAEYHAYQLEKHVLVILTDMSSNADALRTILVDRQLHNRQIYSPINVLPSLSRLMKSDISEKLTRKDRGDVSNQLYAKYAIGRDVAAMKAVVGEEASSSEDELALKFLDKFEHQFIGQSAYESRTSFLRIFPKEQLNRINPKIIAEFYGRKPRKSTAATELEEPKDEKLIDA</sequence>
<dbReference type="Gene3D" id="3.40.50.300">
    <property type="entry name" value="P-loop containing nucleotide triphosphate hydrolases"/>
    <property type="match status" value="1"/>
</dbReference>
<dbReference type="PANTHER" id="PTHR43389:SF4">
    <property type="entry name" value="V-TYPE PROTON ATPASE SUBUNIT B"/>
    <property type="match status" value="1"/>
</dbReference>
<name>A0A9P5Q8T1_9AGAR</name>
<dbReference type="OrthoDB" id="1735853at2759"/>
<keyword evidence="3" id="KW-0406">Ion transport</keyword>
<evidence type="ECO:0000313" key="7">
    <source>
        <dbReference type="EMBL" id="KAF9077648.1"/>
    </source>
</evidence>
<dbReference type="InterPro" id="IPR027417">
    <property type="entry name" value="P-loop_NTPase"/>
</dbReference>
<evidence type="ECO:0000256" key="1">
    <source>
        <dbReference type="ARBA" id="ARBA00008936"/>
    </source>
</evidence>
<dbReference type="InterPro" id="IPR022879">
    <property type="entry name" value="V-ATPase_su_B/beta"/>
</dbReference>
<dbReference type="Pfam" id="PF22919">
    <property type="entry name" value="ATP-synt_VA_C"/>
    <property type="match status" value="1"/>
</dbReference>
<reference evidence="7" key="1">
    <citation type="submission" date="2020-11" db="EMBL/GenBank/DDBJ databases">
        <authorList>
            <consortium name="DOE Joint Genome Institute"/>
            <person name="Ahrendt S."/>
            <person name="Riley R."/>
            <person name="Andreopoulos W."/>
            <person name="Labutti K."/>
            <person name="Pangilinan J."/>
            <person name="Ruiz-Duenas F.J."/>
            <person name="Barrasa J.M."/>
            <person name="Sanchez-Garcia M."/>
            <person name="Camarero S."/>
            <person name="Miyauchi S."/>
            <person name="Serrano A."/>
            <person name="Linde D."/>
            <person name="Babiker R."/>
            <person name="Drula E."/>
            <person name="Ayuso-Fernandez I."/>
            <person name="Pacheco R."/>
            <person name="Padilla G."/>
            <person name="Ferreira P."/>
            <person name="Barriuso J."/>
            <person name="Kellner H."/>
            <person name="Castanera R."/>
            <person name="Alfaro M."/>
            <person name="Ramirez L."/>
            <person name="Pisabarro A.G."/>
            <person name="Kuo A."/>
            <person name="Tritt A."/>
            <person name="Lipzen A."/>
            <person name="He G."/>
            <person name="Yan M."/>
            <person name="Ng V."/>
            <person name="Cullen D."/>
            <person name="Martin F."/>
            <person name="Rosso M.-N."/>
            <person name="Henrissat B."/>
            <person name="Hibbett D."/>
            <person name="Martinez A.T."/>
            <person name="Grigoriev I.V."/>
        </authorList>
    </citation>
    <scope>NUCLEOTIDE SEQUENCE</scope>
    <source>
        <strain evidence="7">AH 40177</strain>
    </source>
</reference>
<evidence type="ECO:0000313" key="8">
    <source>
        <dbReference type="Proteomes" id="UP000772434"/>
    </source>
</evidence>
<dbReference type="Gene3D" id="3.40.50.12240">
    <property type="match status" value="1"/>
</dbReference>
<evidence type="ECO:0000259" key="5">
    <source>
        <dbReference type="Pfam" id="PF00006"/>
    </source>
</evidence>
<dbReference type="PANTHER" id="PTHR43389">
    <property type="entry name" value="V-TYPE PROTON ATPASE SUBUNIT B"/>
    <property type="match status" value="1"/>
</dbReference>
<protein>
    <submittedName>
        <fullName evidence="7">P-loop containing nucleoside triphosphate hydrolase protein</fullName>
    </submittedName>
</protein>
<dbReference type="AlphaFoldDB" id="A0A9P5Q8T1"/>
<keyword evidence="2" id="KW-0813">Transport</keyword>